<keyword evidence="8" id="KW-1185">Reference proteome</keyword>
<comment type="similarity">
    <text evidence="4 6">Belongs to the HAD-like hydrolase superfamily. CbbY/CbbZ/Gph/YieH family.</text>
</comment>
<comment type="caution">
    <text evidence="7">The sequence shown here is derived from an EMBL/GenBank/DDBJ whole genome shotgun (WGS) entry which is preliminary data.</text>
</comment>
<dbReference type="SFLD" id="SFLDG01129">
    <property type="entry name" value="C1.5:_HAD__Beta-PGM__Phosphata"/>
    <property type="match status" value="1"/>
</dbReference>
<comment type="cofactor">
    <cofactor evidence="2 6">
        <name>Mg(2+)</name>
        <dbReference type="ChEBI" id="CHEBI:18420"/>
    </cofactor>
</comment>
<evidence type="ECO:0000256" key="3">
    <source>
        <dbReference type="ARBA" id="ARBA00004818"/>
    </source>
</evidence>
<comment type="function">
    <text evidence="6">Specifically catalyzes the dephosphorylation of 2-phosphoglycolate. Is involved in the dissimilation of the intracellular 2-phosphoglycolate formed during the DNA repair of 3'-phosphoglycolate ends, a major class of DNA lesions induced by oxidative stress.</text>
</comment>
<dbReference type="GO" id="GO:0008967">
    <property type="term" value="F:phosphoglycolate phosphatase activity"/>
    <property type="evidence" value="ECO:0007669"/>
    <property type="project" value="UniProtKB-UniRule"/>
</dbReference>
<evidence type="ECO:0000256" key="1">
    <source>
        <dbReference type="ARBA" id="ARBA00000830"/>
    </source>
</evidence>
<evidence type="ECO:0000256" key="2">
    <source>
        <dbReference type="ARBA" id="ARBA00001946"/>
    </source>
</evidence>
<dbReference type="InterPro" id="IPR037512">
    <property type="entry name" value="PGPase_prok"/>
</dbReference>
<protein>
    <recommendedName>
        <fullName evidence="5 6">Phosphoglycolate phosphatase</fullName>
        <shortName evidence="6">PGP</shortName>
        <shortName evidence="6">PGPase</shortName>
        <ecNumber evidence="5 6">3.1.3.18</ecNumber>
    </recommendedName>
</protein>
<dbReference type="SFLD" id="SFLDS00003">
    <property type="entry name" value="Haloacid_Dehalogenase"/>
    <property type="match status" value="1"/>
</dbReference>
<keyword evidence="6" id="KW-0479">Metal-binding</keyword>
<dbReference type="EMBL" id="PHIG01000018">
    <property type="protein sequence ID" value="PJK30788.1"/>
    <property type="molecule type" value="Genomic_DNA"/>
</dbReference>
<dbReference type="InterPro" id="IPR041492">
    <property type="entry name" value="HAD_2"/>
</dbReference>
<dbReference type="Gene3D" id="1.10.150.240">
    <property type="entry name" value="Putative phosphatase, domain 2"/>
    <property type="match status" value="1"/>
</dbReference>
<feature type="binding site" evidence="6">
    <location>
        <position position="37"/>
    </location>
    <ligand>
        <name>Mg(2+)</name>
        <dbReference type="ChEBI" id="CHEBI:18420"/>
    </ligand>
</feature>
<dbReference type="OrthoDB" id="9793014at2"/>
<evidence type="ECO:0000256" key="5">
    <source>
        <dbReference type="ARBA" id="ARBA00013078"/>
    </source>
</evidence>
<dbReference type="SUPFAM" id="SSF56784">
    <property type="entry name" value="HAD-like"/>
    <property type="match status" value="1"/>
</dbReference>
<dbReference type="GO" id="GO:0046872">
    <property type="term" value="F:metal ion binding"/>
    <property type="evidence" value="ECO:0007669"/>
    <property type="project" value="UniProtKB-KW"/>
</dbReference>
<accession>A0A2M9G502</accession>
<dbReference type="Gene3D" id="3.40.50.1000">
    <property type="entry name" value="HAD superfamily/HAD-like"/>
    <property type="match status" value="1"/>
</dbReference>
<feature type="active site" description="Nucleophile" evidence="6">
    <location>
        <position position="37"/>
    </location>
</feature>
<dbReference type="PANTHER" id="PTHR43434:SF1">
    <property type="entry name" value="PHOSPHOGLYCOLATE PHOSPHATASE"/>
    <property type="match status" value="1"/>
</dbReference>
<keyword evidence="6" id="KW-0460">Magnesium</keyword>
<name>A0A2M9G502_9PROT</name>
<dbReference type="GO" id="GO:0046295">
    <property type="term" value="P:glycolate biosynthetic process"/>
    <property type="evidence" value="ECO:0007669"/>
    <property type="project" value="UniProtKB-UniRule"/>
</dbReference>
<comment type="catalytic activity">
    <reaction evidence="1 6">
        <text>2-phosphoglycolate + H2O = glycolate + phosphate</text>
        <dbReference type="Rhea" id="RHEA:14369"/>
        <dbReference type="ChEBI" id="CHEBI:15377"/>
        <dbReference type="ChEBI" id="CHEBI:29805"/>
        <dbReference type="ChEBI" id="CHEBI:43474"/>
        <dbReference type="ChEBI" id="CHEBI:58033"/>
        <dbReference type="EC" id="3.1.3.18"/>
    </reaction>
</comment>
<feature type="binding site" evidence="6">
    <location>
        <position position="39"/>
    </location>
    <ligand>
        <name>Mg(2+)</name>
        <dbReference type="ChEBI" id="CHEBI:18420"/>
    </ligand>
</feature>
<sequence>MPCRRRQGQFKHCFKALQKPRHWGKGSVMTRPTIVFDLDGTLADTAPDLYQTVCWLLAMENRPRVTFERMKGLIGDGAGPMIRGSFGDTGGVPEGDGFERLLRMFLAYYAQHLADHSEPFPEALAAILRFRARGAKIAICTNKRYEFAAEQLRIWRIGHLFDAVKGADSFPFRKPDGRHLSETIKAAGGDPGRALMIGDSSADVGAARDAGVPCIAVTFGYGSTPAHELGADLVIEGFGQLDAAARRLGVI</sequence>
<dbReference type="InterPro" id="IPR023198">
    <property type="entry name" value="PGP-like_dom2"/>
</dbReference>
<dbReference type="Proteomes" id="UP000229498">
    <property type="component" value="Unassembled WGS sequence"/>
</dbReference>
<keyword evidence="6" id="KW-0378">Hydrolase</keyword>
<dbReference type="EC" id="3.1.3.18" evidence="5 6"/>
<evidence type="ECO:0000313" key="7">
    <source>
        <dbReference type="EMBL" id="PJK30788.1"/>
    </source>
</evidence>
<dbReference type="GO" id="GO:0005975">
    <property type="term" value="P:carbohydrate metabolic process"/>
    <property type="evidence" value="ECO:0007669"/>
    <property type="project" value="InterPro"/>
</dbReference>
<organism evidence="7 8">
    <name type="scientific">Minwuia thermotolerans</name>
    <dbReference type="NCBI Taxonomy" id="2056226"/>
    <lineage>
        <taxon>Bacteria</taxon>
        <taxon>Pseudomonadati</taxon>
        <taxon>Pseudomonadota</taxon>
        <taxon>Alphaproteobacteria</taxon>
        <taxon>Minwuiales</taxon>
        <taxon>Minwuiaceae</taxon>
        <taxon>Minwuia</taxon>
    </lineage>
</organism>
<evidence type="ECO:0000256" key="6">
    <source>
        <dbReference type="HAMAP-Rule" id="MF_00495"/>
    </source>
</evidence>
<proteinExistence type="inferred from homology"/>
<reference evidence="7 8" key="1">
    <citation type="submission" date="2017-11" db="EMBL/GenBank/DDBJ databases">
        <title>Draft genome sequence of Rhizobiales bacterium SY3-13.</title>
        <authorList>
            <person name="Sun C."/>
        </authorList>
    </citation>
    <scope>NUCLEOTIDE SEQUENCE [LARGE SCALE GENOMIC DNA]</scope>
    <source>
        <strain evidence="7 8">SY3-13</strain>
    </source>
</reference>
<dbReference type="AlphaFoldDB" id="A0A2M9G502"/>
<keyword evidence="6" id="KW-0119">Carbohydrate metabolism</keyword>
<dbReference type="UniPathway" id="UPA00865">
    <property type="reaction ID" value="UER00834"/>
</dbReference>
<comment type="pathway">
    <text evidence="3 6">Organic acid metabolism; glycolate biosynthesis; glycolate from 2-phosphoglycolate: step 1/1.</text>
</comment>
<dbReference type="Pfam" id="PF13419">
    <property type="entry name" value="HAD_2"/>
    <property type="match status" value="1"/>
</dbReference>
<evidence type="ECO:0000256" key="4">
    <source>
        <dbReference type="ARBA" id="ARBA00006171"/>
    </source>
</evidence>
<dbReference type="PANTHER" id="PTHR43434">
    <property type="entry name" value="PHOSPHOGLYCOLATE PHOSPHATASE"/>
    <property type="match status" value="1"/>
</dbReference>
<dbReference type="HAMAP" id="MF_00495">
    <property type="entry name" value="GPH_hydrolase_bact"/>
    <property type="match status" value="1"/>
</dbReference>
<dbReference type="InterPro" id="IPR036412">
    <property type="entry name" value="HAD-like_sf"/>
</dbReference>
<dbReference type="InterPro" id="IPR023214">
    <property type="entry name" value="HAD_sf"/>
</dbReference>
<dbReference type="GO" id="GO:0006281">
    <property type="term" value="P:DNA repair"/>
    <property type="evidence" value="ECO:0007669"/>
    <property type="project" value="TreeGrafter"/>
</dbReference>
<feature type="binding site" evidence="6">
    <location>
        <position position="199"/>
    </location>
    <ligand>
        <name>Mg(2+)</name>
        <dbReference type="ChEBI" id="CHEBI:18420"/>
    </ligand>
</feature>
<dbReference type="InterPro" id="IPR050155">
    <property type="entry name" value="HAD-like_hydrolase_sf"/>
</dbReference>
<gene>
    <name evidence="7" type="ORF">CVT23_05315</name>
</gene>
<dbReference type="GO" id="GO:0005829">
    <property type="term" value="C:cytosol"/>
    <property type="evidence" value="ECO:0007669"/>
    <property type="project" value="TreeGrafter"/>
</dbReference>
<evidence type="ECO:0000313" key="8">
    <source>
        <dbReference type="Proteomes" id="UP000229498"/>
    </source>
</evidence>